<dbReference type="PANTHER" id="PTHR11527">
    <property type="entry name" value="HEAT-SHOCK PROTEIN 20 FAMILY MEMBER"/>
    <property type="match status" value="1"/>
</dbReference>
<dbReference type="eggNOG" id="KOG0710">
    <property type="taxonomic scope" value="Eukaryota"/>
</dbReference>
<comment type="similarity">
    <text evidence="2 3">Belongs to the small heat shock protein (HSP20) family.</text>
</comment>
<evidence type="ECO:0000256" key="2">
    <source>
        <dbReference type="PROSITE-ProRule" id="PRU00285"/>
    </source>
</evidence>
<dbReference type="InterPro" id="IPR002068">
    <property type="entry name" value="A-crystallin/Hsp20_dom"/>
</dbReference>
<dbReference type="Gene3D" id="2.60.40.790">
    <property type="match status" value="1"/>
</dbReference>
<protein>
    <recommendedName>
        <fullName evidence="5">SHSP domain-containing protein</fullName>
    </recommendedName>
</protein>
<feature type="region of interest" description="Disordered" evidence="4">
    <location>
        <begin position="132"/>
        <end position="181"/>
    </location>
</feature>
<dbReference type="RefSeq" id="XP_024326372.1">
    <property type="nucleotide sequence ID" value="XM_024466214.1"/>
</dbReference>
<dbReference type="InterPro" id="IPR031107">
    <property type="entry name" value="Small_HSP"/>
</dbReference>
<sequence length="234" mass="26017">MQSRTIQRALPKRIPLTKVQTRTMSFYPHAFFSPPAPSASTFSPLFRLLDDYDTYSRQTTRQIARAEKTFVPKFDVKEIPTHFELHGELAGINQRDVTIEFTDPQTMSIRGRTERSYTAGTPPAAIEAGAQAPAITQCGTTSPKSGRHATIEDEEGESATSVAAPESAQPEKAQKKEPEERFWVSERSVGSFERAFTFPGRIDQDGVTASMKDGILSVVVPKAKKHESRKIEIM</sequence>
<accession>A0A177AIU2</accession>
<proteinExistence type="inferred from homology"/>
<organism evidence="6">
    <name type="scientific">Pseudogymnoascus destructans</name>
    <dbReference type="NCBI Taxonomy" id="655981"/>
    <lineage>
        <taxon>Eukaryota</taxon>
        <taxon>Fungi</taxon>
        <taxon>Dikarya</taxon>
        <taxon>Ascomycota</taxon>
        <taxon>Pezizomycotina</taxon>
        <taxon>Leotiomycetes</taxon>
        <taxon>Thelebolales</taxon>
        <taxon>Thelebolaceae</taxon>
        <taxon>Pseudogymnoascus</taxon>
    </lineage>
</organism>
<dbReference type="VEuPathDB" id="FungiDB:GMDG_05461"/>
<dbReference type="Proteomes" id="UP000077154">
    <property type="component" value="Unassembled WGS sequence"/>
</dbReference>
<evidence type="ECO:0000259" key="5">
    <source>
        <dbReference type="PROSITE" id="PS01031"/>
    </source>
</evidence>
<name>A0A177AIU2_9PEZI</name>
<evidence type="ECO:0000313" key="6">
    <source>
        <dbReference type="EMBL" id="OAF61094.1"/>
    </source>
</evidence>
<evidence type="ECO:0000256" key="1">
    <source>
        <dbReference type="ARBA" id="ARBA00023016"/>
    </source>
</evidence>
<dbReference type="Pfam" id="PF00011">
    <property type="entry name" value="HSP20"/>
    <property type="match status" value="1"/>
</dbReference>
<dbReference type="SUPFAM" id="SSF49764">
    <property type="entry name" value="HSP20-like chaperones"/>
    <property type="match status" value="1"/>
</dbReference>
<feature type="compositionally biased region" description="Basic and acidic residues" evidence="4">
    <location>
        <begin position="172"/>
        <end position="181"/>
    </location>
</feature>
<dbReference type="EMBL" id="KV441390">
    <property type="protein sequence ID" value="OAF61094.1"/>
    <property type="molecule type" value="Genomic_DNA"/>
</dbReference>
<evidence type="ECO:0000256" key="3">
    <source>
        <dbReference type="RuleBase" id="RU003616"/>
    </source>
</evidence>
<keyword evidence="1" id="KW-0346">Stress response</keyword>
<dbReference type="AlphaFoldDB" id="A0A177AIU2"/>
<dbReference type="OrthoDB" id="1431247at2759"/>
<reference evidence="6" key="1">
    <citation type="submission" date="2016-03" db="EMBL/GenBank/DDBJ databases">
        <title>Updated assembly of Pseudogymnoascus destructans, the fungus causing white-nose syndrome of bats.</title>
        <authorList>
            <person name="Palmer J.M."/>
            <person name="Drees K.P."/>
            <person name="Foster J.T."/>
            <person name="Lindner D.L."/>
        </authorList>
    </citation>
    <scope>NUCLEOTIDE SEQUENCE [LARGE SCALE GENOMIC DNA]</scope>
    <source>
        <strain evidence="6">20631-21</strain>
    </source>
</reference>
<feature type="domain" description="SHSP" evidence="5">
    <location>
        <begin position="65"/>
        <end position="234"/>
    </location>
</feature>
<dbReference type="PROSITE" id="PS01031">
    <property type="entry name" value="SHSP"/>
    <property type="match status" value="1"/>
</dbReference>
<dbReference type="CDD" id="cd06464">
    <property type="entry name" value="ACD_sHsps-like"/>
    <property type="match status" value="1"/>
</dbReference>
<dbReference type="GeneID" id="36285634"/>
<evidence type="ECO:0000256" key="4">
    <source>
        <dbReference type="SAM" id="MobiDB-lite"/>
    </source>
</evidence>
<gene>
    <name evidence="6" type="ORF">VC83_02553</name>
</gene>
<dbReference type="InterPro" id="IPR008978">
    <property type="entry name" value="HSP20-like_chaperone"/>
</dbReference>